<dbReference type="Proteomes" id="UP000531251">
    <property type="component" value="Unassembled WGS sequence"/>
</dbReference>
<dbReference type="GO" id="GO:0042597">
    <property type="term" value="C:periplasmic space"/>
    <property type="evidence" value="ECO:0007669"/>
    <property type="project" value="InterPro"/>
</dbReference>
<feature type="domain" description="Transglycosylase SLT" evidence="6">
    <location>
        <begin position="422"/>
        <end position="526"/>
    </location>
</feature>
<evidence type="ECO:0000256" key="4">
    <source>
        <dbReference type="SAM" id="MobiDB-lite"/>
    </source>
</evidence>
<keyword evidence="8" id="KW-1185">Reference proteome</keyword>
<comment type="similarity">
    <text evidence="1">Belongs to the transglycosylase Slt family.</text>
</comment>
<dbReference type="SUPFAM" id="SSF48435">
    <property type="entry name" value="Bacterial muramidases"/>
    <property type="match status" value="1"/>
</dbReference>
<evidence type="ECO:0000256" key="3">
    <source>
        <dbReference type="ARBA" id="ARBA00022729"/>
    </source>
</evidence>
<dbReference type="PANTHER" id="PTHR37423">
    <property type="entry name" value="SOLUBLE LYTIC MUREIN TRANSGLYCOSYLASE-RELATED"/>
    <property type="match status" value="1"/>
</dbReference>
<feature type="chain" id="PRO_5030894129" evidence="5">
    <location>
        <begin position="23"/>
        <end position="638"/>
    </location>
</feature>
<dbReference type="Gene3D" id="1.25.20.10">
    <property type="entry name" value="Bacterial muramidases"/>
    <property type="match status" value="1"/>
</dbReference>
<gene>
    <name evidence="7" type="ORF">GGR89_001733</name>
</gene>
<evidence type="ECO:0000313" key="7">
    <source>
        <dbReference type="EMBL" id="NJB97421.1"/>
    </source>
</evidence>
<sequence length="638" mass="69186">MTLRILLAATLMTAPIATPALAAWSDDTSPAVIDEDSPPPATAKRKGDGIPPQLDADQRADYRFVFDAIRAGRWADAQIKLDSMKPGPLHAIARAQLYTAKGSPRVEADQLVALITEAPELPQAEQLVRLAKIRGVSDLPTLPVAQRLIWFDGAPIRRRARSVRSDNAATEVAILMAPYVKTDNGPAAEAVVARFANDLTPEALTEWQQKVAWIYYVAGDDANARRMAAKAEQGLGEWAAQADWADGLAAWRQQDCAGATAAFERVATRAGDTELRAAGLFWGSRAEMACGRPDRVAAKLRAASQYGETFYGLLARSSLGLEEKRLEGDRFVSKDWTALERRPNVRVAAALSEIGETTLADQVLRHQAKFCTPDDHGALTRLAAQLSLPQTELWLAHNGPAGAKPIVEARYPVPNWSPDGGWRVDRALVFAHTLQESRFNAEVRSAAGAMGLMQVKTGAAIDVGRRRGITYAASDLTKPSVNMEIGQSYLEQLRDMPQTQGLLPKVIAAYNAGPSPVDAWNQASRDGGDPLLYIESIPYWETRGYVVTVLRNYWMYELHDGKPSPSRIALAGGMWPRFPGMAGAKAVKLKTQRAPALTFPAPQPVEPAPIQQQFQLPATGAAVTISAAKLPSEVTRGN</sequence>
<feature type="region of interest" description="Disordered" evidence="4">
    <location>
        <begin position="28"/>
        <end position="55"/>
    </location>
</feature>
<dbReference type="AlphaFoldDB" id="A0A7X5XY03"/>
<evidence type="ECO:0000256" key="2">
    <source>
        <dbReference type="ARBA" id="ARBA00009387"/>
    </source>
</evidence>
<dbReference type="GO" id="GO:0004553">
    <property type="term" value="F:hydrolase activity, hydrolyzing O-glycosyl compounds"/>
    <property type="evidence" value="ECO:0007669"/>
    <property type="project" value="InterPro"/>
</dbReference>
<dbReference type="Pfam" id="PF01464">
    <property type="entry name" value="SLT"/>
    <property type="match status" value="1"/>
</dbReference>
<evidence type="ECO:0000256" key="5">
    <source>
        <dbReference type="SAM" id="SignalP"/>
    </source>
</evidence>
<name>A0A7X5XY03_9SPHN</name>
<accession>A0A7X5XY03</accession>
<evidence type="ECO:0000259" key="6">
    <source>
        <dbReference type="Pfam" id="PF01464"/>
    </source>
</evidence>
<dbReference type="InterPro" id="IPR008939">
    <property type="entry name" value="Lytic_TGlycosylase_superhlx_U"/>
</dbReference>
<dbReference type="RefSeq" id="WP_125976193.1">
    <property type="nucleotide sequence ID" value="NZ_BAAADY010000013.1"/>
</dbReference>
<protein>
    <submittedName>
        <fullName evidence="7">Soluble lytic murein transglycosylase-like protein</fullName>
    </submittedName>
</protein>
<dbReference type="CDD" id="cd13401">
    <property type="entry name" value="Slt70-like"/>
    <property type="match status" value="1"/>
</dbReference>
<keyword evidence="3 5" id="KW-0732">Signal</keyword>
<evidence type="ECO:0000313" key="8">
    <source>
        <dbReference type="Proteomes" id="UP000531251"/>
    </source>
</evidence>
<dbReference type="InterPro" id="IPR023346">
    <property type="entry name" value="Lysozyme-like_dom_sf"/>
</dbReference>
<dbReference type="PANTHER" id="PTHR37423:SF2">
    <property type="entry name" value="MEMBRANE-BOUND LYTIC MUREIN TRANSGLYCOSYLASE C"/>
    <property type="match status" value="1"/>
</dbReference>
<feature type="signal peptide" evidence="5">
    <location>
        <begin position="1"/>
        <end position="22"/>
    </location>
</feature>
<evidence type="ECO:0000256" key="1">
    <source>
        <dbReference type="ARBA" id="ARBA00007734"/>
    </source>
</evidence>
<dbReference type="Gene3D" id="1.10.530.10">
    <property type="match status" value="1"/>
</dbReference>
<proteinExistence type="inferred from homology"/>
<comment type="similarity">
    <text evidence="2">Belongs to the virb1 family.</text>
</comment>
<dbReference type="InterPro" id="IPR008258">
    <property type="entry name" value="Transglycosylase_SLT_dom_1"/>
</dbReference>
<organism evidence="7 8">
    <name type="scientific">Sphingomonas trueperi</name>
    <dbReference type="NCBI Taxonomy" id="53317"/>
    <lineage>
        <taxon>Bacteria</taxon>
        <taxon>Pseudomonadati</taxon>
        <taxon>Pseudomonadota</taxon>
        <taxon>Alphaproteobacteria</taxon>
        <taxon>Sphingomonadales</taxon>
        <taxon>Sphingomonadaceae</taxon>
        <taxon>Sphingomonas</taxon>
    </lineage>
</organism>
<dbReference type="EMBL" id="JAATJB010000004">
    <property type="protein sequence ID" value="NJB97421.1"/>
    <property type="molecule type" value="Genomic_DNA"/>
</dbReference>
<comment type="caution">
    <text evidence="7">The sequence shown here is derived from an EMBL/GenBank/DDBJ whole genome shotgun (WGS) entry which is preliminary data.</text>
</comment>
<reference evidence="7 8" key="1">
    <citation type="submission" date="2020-03" db="EMBL/GenBank/DDBJ databases">
        <title>Genomic Encyclopedia of Type Strains, Phase IV (KMG-IV): sequencing the most valuable type-strain genomes for metagenomic binning, comparative biology and taxonomic classification.</title>
        <authorList>
            <person name="Goeker M."/>
        </authorList>
    </citation>
    <scope>NUCLEOTIDE SEQUENCE [LARGE SCALE GENOMIC DNA]</scope>
    <source>
        <strain evidence="7 8">DSM 7225</strain>
    </source>
</reference>
<dbReference type="SUPFAM" id="SSF53955">
    <property type="entry name" value="Lysozyme-like"/>
    <property type="match status" value="1"/>
</dbReference>